<accession>A0ABW5XQE9</accession>
<evidence type="ECO:0000256" key="2">
    <source>
        <dbReference type="RuleBase" id="RU003707"/>
    </source>
</evidence>
<dbReference type="InterPro" id="IPR029045">
    <property type="entry name" value="ClpP/crotonase-like_dom_sf"/>
</dbReference>
<dbReference type="SUPFAM" id="SSF52096">
    <property type="entry name" value="ClpP/crotonase"/>
    <property type="match status" value="1"/>
</dbReference>
<reference evidence="5" key="1">
    <citation type="journal article" date="2019" name="Int. J. Syst. Evol. Microbiol.">
        <title>The Global Catalogue of Microorganisms (GCM) 10K type strain sequencing project: providing services to taxonomists for standard genome sequencing and annotation.</title>
        <authorList>
            <consortium name="The Broad Institute Genomics Platform"/>
            <consortium name="The Broad Institute Genome Sequencing Center for Infectious Disease"/>
            <person name="Wu L."/>
            <person name="Ma J."/>
        </authorList>
    </citation>
    <scope>NUCLEOTIDE SEQUENCE [LARGE SCALE GENOMIC DNA]</scope>
    <source>
        <strain evidence="5">KCTC 52232</strain>
    </source>
</reference>
<dbReference type="CDD" id="cd06558">
    <property type="entry name" value="crotonase-like"/>
    <property type="match status" value="1"/>
</dbReference>
<dbReference type="InterPro" id="IPR001753">
    <property type="entry name" value="Enoyl-CoA_hydra/iso"/>
</dbReference>
<evidence type="ECO:0000313" key="4">
    <source>
        <dbReference type="EMBL" id="MFD2865463.1"/>
    </source>
</evidence>
<sequence length="384" mass="41755">MDMISYDAGKNKNGISTITLTQPQSLSIQGKQELLSAIRKVAEDPESRVLIIAQSHPQAFLVNVSELADMSPGEAAEYSYAGQQIALALAALPFPAIAAVDGTALGGGCELAMSCDLTYASTSSQFGQIEANGGVIPAFGGTWNLSQRLGLQKASELIFTGAMFDAKQAKEWGLILEVLEPDQLMPYVYEVASKIVKAGRMSITNAKKILREGHGLPFTAVLAMEQGAFASLFGTADQRDRMHAFLNEQNKEAPAAEEKSAAVLTISKEDPKFTFINIWDTADTNKQGQLLEAMKEDAQEIQKQHGFIGMAFYASSDGRQTVVYAQWETEEDFNKGIVQNPVMTAGRDKLSAFGDPAPNTYTMNGIFFHQTEKKPNNKFSENEQ</sequence>
<comment type="caution">
    <text evidence="4">The sequence shown here is derived from an EMBL/GenBank/DDBJ whole genome shotgun (WGS) entry which is preliminary data.</text>
</comment>
<protein>
    <submittedName>
        <fullName evidence="4">Enoyl-CoA hydratase-related protein</fullName>
    </submittedName>
</protein>
<gene>
    <name evidence="4" type="ORF">ACFSYC_12250</name>
</gene>
<evidence type="ECO:0000256" key="1">
    <source>
        <dbReference type="ARBA" id="ARBA00005254"/>
    </source>
</evidence>
<dbReference type="Gene3D" id="3.90.226.10">
    <property type="entry name" value="2-enoyl-CoA Hydratase, Chain A, domain 1"/>
    <property type="match status" value="1"/>
</dbReference>
<feature type="domain" description="ABM" evidence="3">
    <location>
        <begin position="273"/>
        <end position="363"/>
    </location>
</feature>
<dbReference type="PANTHER" id="PTHR11941:SF54">
    <property type="entry name" value="ENOYL-COA HYDRATASE, MITOCHONDRIAL"/>
    <property type="match status" value="1"/>
</dbReference>
<keyword evidence="5" id="KW-1185">Reference proteome</keyword>
<dbReference type="PROSITE" id="PS00166">
    <property type="entry name" value="ENOYL_COA_HYDRATASE"/>
    <property type="match status" value="1"/>
</dbReference>
<dbReference type="Proteomes" id="UP001597601">
    <property type="component" value="Unassembled WGS sequence"/>
</dbReference>
<dbReference type="InterPro" id="IPR007138">
    <property type="entry name" value="ABM_dom"/>
</dbReference>
<dbReference type="PANTHER" id="PTHR11941">
    <property type="entry name" value="ENOYL-COA HYDRATASE-RELATED"/>
    <property type="match status" value="1"/>
</dbReference>
<dbReference type="SUPFAM" id="SSF54909">
    <property type="entry name" value="Dimeric alpha+beta barrel"/>
    <property type="match status" value="1"/>
</dbReference>
<evidence type="ECO:0000313" key="5">
    <source>
        <dbReference type="Proteomes" id="UP001597601"/>
    </source>
</evidence>
<dbReference type="Gene3D" id="3.30.70.100">
    <property type="match status" value="1"/>
</dbReference>
<dbReference type="Pfam" id="PF00378">
    <property type="entry name" value="ECH_1"/>
    <property type="match status" value="1"/>
</dbReference>
<name>A0ABW5XQE9_9SPHI</name>
<proteinExistence type="inferred from homology"/>
<organism evidence="4 5">
    <name type="scientific">Mucilaginibacter antarcticus</name>
    <dbReference type="NCBI Taxonomy" id="1855725"/>
    <lineage>
        <taxon>Bacteria</taxon>
        <taxon>Pseudomonadati</taxon>
        <taxon>Bacteroidota</taxon>
        <taxon>Sphingobacteriia</taxon>
        <taxon>Sphingobacteriales</taxon>
        <taxon>Sphingobacteriaceae</taxon>
        <taxon>Mucilaginibacter</taxon>
    </lineage>
</organism>
<dbReference type="InterPro" id="IPR018376">
    <property type="entry name" value="Enoyl-CoA_hyd/isom_CS"/>
</dbReference>
<dbReference type="PROSITE" id="PS51725">
    <property type="entry name" value="ABM"/>
    <property type="match status" value="1"/>
</dbReference>
<comment type="similarity">
    <text evidence="1 2">Belongs to the enoyl-CoA hydratase/isomerase family.</text>
</comment>
<dbReference type="RefSeq" id="WP_377127835.1">
    <property type="nucleotide sequence ID" value="NZ_JBHUON010000014.1"/>
</dbReference>
<dbReference type="EMBL" id="JBHUON010000014">
    <property type="protein sequence ID" value="MFD2865463.1"/>
    <property type="molecule type" value="Genomic_DNA"/>
</dbReference>
<dbReference type="InterPro" id="IPR011008">
    <property type="entry name" value="Dimeric_a/b-barrel"/>
</dbReference>
<evidence type="ECO:0000259" key="3">
    <source>
        <dbReference type="PROSITE" id="PS51725"/>
    </source>
</evidence>